<organism evidence="3 4">
    <name type="scientific">Purpureocillium lavendulum</name>
    <dbReference type="NCBI Taxonomy" id="1247861"/>
    <lineage>
        <taxon>Eukaryota</taxon>
        <taxon>Fungi</taxon>
        <taxon>Dikarya</taxon>
        <taxon>Ascomycota</taxon>
        <taxon>Pezizomycotina</taxon>
        <taxon>Sordariomycetes</taxon>
        <taxon>Hypocreomycetidae</taxon>
        <taxon>Hypocreales</taxon>
        <taxon>Ophiocordycipitaceae</taxon>
        <taxon>Purpureocillium</taxon>
    </lineage>
</organism>
<sequence length="632" mass="68906">MRRVLERRNEIDSEHGDPNFAASLDPQLRVTRDTYNSTVFNSRASTLLNMKGPITVAAFGLSGLAAAAICNNNCGRQVAGTAAGKVPLETRRAMCSSFLATTTTVTPPVATQTPPVVYNRNVHNRAASSPTVTGEQPAYATMCANNVEYWSACQCFGISPTTITVTAPTPITTLAAPTCTQGVEYALWMFEEGSDKADELYVAYQNFPVLNRNSLVSGVPPAQSGVVARVGFPQWWDYGNPLRFDGVSGPAGSSMPYNVLEHRGYLVPSQAGAYAFQFSMVDDVAAVWIGEHAQSDISTRYSVLNGTLGDYNPPKRYAYNVAEADLGKPVPFRVFWGNGPGPAGHLWNIVDPSGAEILGYNTQKNRQIIASYLSDATEREPGSGTTAALARVLLSRLRSVQEKLPPDILSERAVQLYLSHAELTVREGLIGRNQVNARDSLSHFSRLQDLELLMDCAEKWLGLFTQMPLNDWVGINVDVFAQFTHTLVIVFKLNTLSETGWDLDEYRRRANVLQILDRTCETIDSVPSATGMVDADGPRSGLFFKTTYLLRAIKALFVTEMGPLASAGREKPQSTDGRDGPLDDDSVSILDDFLMNLENEPWISDILGPSWDSQLDSSVGFPFEAPSDTGEA</sequence>
<dbReference type="AlphaFoldDB" id="A0AB34FRF0"/>
<feature type="compositionally biased region" description="Basic and acidic residues" evidence="1">
    <location>
        <begin position="1"/>
        <end position="17"/>
    </location>
</feature>
<dbReference type="InterPro" id="IPR037524">
    <property type="entry name" value="PA14/GLEYA"/>
</dbReference>
<evidence type="ECO:0000313" key="4">
    <source>
        <dbReference type="Proteomes" id="UP001163105"/>
    </source>
</evidence>
<evidence type="ECO:0000256" key="1">
    <source>
        <dbReference type="SAM" id="MobiDB-lite"/>
    </source>
</evidence>
<evidence type="ECO:0000313" key="3">
    <source>
        <dbReference type="EMBL" id="KAJ6440730.1"/>
    </source>
</evidence>
<dbReference type="PROSITE" id="PS51820">
    <property type="entry name" value="PA14"/>
    <property type="match status" value="1"/>
</dbReference>
<protein>
    <submittedName>
        <fullName evidence="3">Ca2+-modulated nonselective cation channel polycystin protein</fullName>
    </submittedName>
</protein>
<name>A0AB34FRF0_9HYPO</name>
<evidence type="ECO:0000259" key="2">
    <source>
        <dbReference type="PROSITE" id="PS51820"/>
    </source>
</evidence>
<dbReference type="Proteomes" id="UP001163105">
    <property type="component" value="Unassembled WGS sequence"/>
</dbReference>
<gene>
    <name evidence="3" type="ORF">O9K51_06521</name>
</gene>
<reference evidence="3" key="1">
    <citation type="submission" date="2023-01" db="EMBL/GenBank/DDBJ databases">
        <title>The growth and conidiation of Purpureocillium lavendulum are regulated by nitrogen source and histone H3K14 acetylation.</title>
        <authorList>
            <person name="Tang P."/>
            <person name="Han J."/>
            <person name="Zhang C."/>
            <person name="Tang P."/>
            <person name="Qi F."/>
            <person name="Zhang K."/>
            <person name="Liang L."/>
        </authorList>
    </citation>
    <scope>NUCLEOTIDE SEQUENCE</scope>
    <source>
        <strain evidence="3">YMF1.00683</strain>
    </source>
</reference>
<dbReference type="Gene3D" id="2.60.120.1560">
    <property type="match status" value="1"/>
</dbReference>
<dbReference type="InterPro" id="IPR018871">
    <property type="entry name" value="GLEYA_adhesin_domain"/>
</dbReference>
<feature type="region of interest" description="Disordered" evidence="1">
    <location>
        <begin position="1"/>
        <end position="22"/>
    </location>
</feature>
<comment type="caution">
    <text evidence="3">The sequence shown here is derived from an EMBL/GenBank/DDBJ whole genome shotgun (WGS) entry which is preliminary data.</text>
</comment>
<dbReference type="EMBL" id="JAQHRD010000005">
    <property type="protein sequence ID" value="KAJ6440730.1"/>
    <property type="molecule type" value="Genomic_DNA"/>
</dbReference>
<dbReference type="Pfam" id="PF10528">
    <property type="entry name" value="GLEYA"/>
    <property type="match status" value="1"/>
</dbReference>
<keyword evidence="4" id="KW-1185">Reference proteome</keyword>
<proteinExistence type="predicted"/>
<feature type="domain" description="PA14" evidence="2">
    <location>
        <begin position="195"/>
        <end position="363"/>
    </location>
</feature>
<accession>A0AB34FRF0</accession>